<reference evidence="4 5" key="1">
    <citation type="journal article" date="2013" name="Genome Announc.">
        <title>Draft genome sequences for three mercury-methylating, sulfate-reducing bacteria.</title>
        <authorList>
            <person name="Brown S.D."/>
            <person name="Hurt R.A.Jr."/>
            <person name="Gilmour C.C."/>
            <person name="Elias D.A."/>
        </authorList>
    </citation>
    <scope>NUCLEOTIDE SEQUENCE [LARGE SCALE GENOMIC DNA]</scope>
    <source>
        <strain evidence="4 5">DSM 16529</strain>
    </source>
</reference>
<accession>S7TG35</accession>
<dbReference type="InterPro" id="IPR011006">
    <property type="entry name" value="CheY-like_superfamily"/>
</dbReference>
<dbReference type="Proteomes" id="UP000014975">
    <property type="component" value="Unassembled WGS sequence"/>
</dbReference>
<dbReference type="PANTHER" id="PTHR33525">
    <property type="match status" value="1"/>
</dbReference>
<evidence type="ECO:0000313" key="5">
    <source>
        <dbReference type="Proteomes" id="UP000014975"/>
    </source>
</evidence>
<dbReference type="eggNOG" id="COG1639">
    <property type="taxonomic scope" value="Bacteria"/>
</dbReference>
<dbReference type="SUPFAM" id="SSF52172">
    <property type="entry name" value="CheY-like"/>
    <property type="match status" value="1"/>
</dbReference>
<dbReference type="Pfam" id="PF00072">
    <property type="entry name" value="Response_reg"/>
    <property type="match status" value="1"/>
</dbReference>
<keyword evidence="4" id="KW-0378">Hydrolase</keyword>
<dbReference type="InterPro" id="IPR003607">
    <property type="entry name" value="HD/PDEase_dom"/>
</dbReference>
<proteinExistence type="predicted"/>
<dbReference type="SUPFAM" id="SSF109604">
    <property type="entry name" value="HD-domain/PDEase-like"/>
    <property type="match status" value="1"/>
</dbReference>
<sequence length="405" mass="44495">MSARVLFVDDETALLDMLRRQLRIRNQEIEAKFASGVDEAVAVLESWEPEVVVSDLRMPGRDGTSFLAEVAERWPACARLILTGQYDSSRILDYARVAHQVLLKPVSVDDLLGTALGLAALRRVLTEPALARITGRLRSLPVLPEVYVRMRRALKSETSSLDELGRIIAQDPALSATVLRLCNSAFLGVARQVACPVEAARILGVENIKAMVLFHELFRSLDPGQEKNFGLESLRRHSQRVAGLARCIARCEESDKKQVETCFLAGLLHDLGQLVFIENFPEEYRDILHDVGSHARELRLVAAERRAFGASHAEVGAFLMGLWGLSPDAALAVAHHHEPSRSGDAGFGPLAATHAACALEWESFNAADADEILVDTDWLGEVGCLERLSAWREACAGDDTETENT</sequence>
<dbReference type="Pfam" id="PF08668">
    <property type="entry name" value="HDOD"/>
    <property type="match status" value="1"/>
</dbReference>
<dbReference type="Gene3D" id="1.10.3210.10">
    <property type="entry name" value="Hypothetical protein af1432"/>
    <property type="match status" value="1"/>
</dbReference>
<dbReference type="AlphaFoldDB" id="S7TG35"/>
<dbReference type="STRING" id="1121439.dsat_2037"/>
<dbReference type="RefSeq" id="WP_020885923.1">
    <property type="nucleotide sequence ID" value="NZ_ATHI01000003.1"/>
</dbReference>
<dbReference type="PANTHER" id="PTHR33525:SF3">
    <property type="entry name" value="RIBONUCLEASE Y"/>
    <property type="match status" value="1"/>
</dbReference>
<evidence type="ECO:0000313" key="4">
    <source>
        <dbReference type="EMBL" id="EPR35696.1"/>
    </source>
</evidence>
<dbReference type="GO" id="GO:0000160">
    <property type="term" value="P:phosphorelay signal transduction system"/>
    <property type="evidence" value="ECO:0007669"/>
    <property type="project" value="InterPro"/>
</dbReference>
<evidence type="ECO:0000256" key="1">
    <source>
        <dbReference type="PROSITE-ProRule" id="PRU00169"/>
    </source>
</evidence>
<feature type="domain" description="Response regulatory" evidence="2">
    <location>
        <begin position="4"/>
        <end position="119"/>
    </location>
</feature>
<dbReference type="InterPro" id="IPR052340">
    <property type="entry name" value="RNase_Y/CdgJ"/>
</dbReference>
<name>S7TG35_9BACT</name>
<dbReference type="CDD" id="cd00077">
    <property type="entry name" value="HDc"/>
    <property type="match status" value="1"/>
</dbReference>
<evidence type="ECO:0000259" key="2">
    <source>
        <dbReference type="PROSITE" id="PS50110"/>
    </source>
</evidence>
<dbReference type="Gene3D" id="3.40.50.2300">
    <property type="match status" value="1"/>
</dbReference>
<feature type="domain" description="HDOD" evidence="3">
    <location>
        <begin position="140"/>
        <end position="339"/>
    </location>
</feature>
<dbReference type="GO" id="GO:0016787">
    <property type="term" value="F:hydrolase activity"/>
    <property type="evidence" value="ECO:0007669"/>
    <property type="project" value="UniProtKB-KW"/>
</dbReference>
<comment type="caution">
    <text evidence="4">The sequence shown here is derived from an EMBL/GenBank/DDBJ whole genome shotgun (WGS) entry which is preliminary data.</text>
</comment>
<protein>
    <submittedName>
        <fullName evidence="4">Response regulator receiver modulated metal dependent hydrolase</fullName>
    </submittedName>
</protein>
<gene>
    <name evidence="4" type="ORF">dsat_2037</name>
</gene>
<dbReference type="eggNOG" id="COG2204">
    <property type="taxonomic scope" value="Bacteria"/>
</dbReference>
<evidence type="ECO:0000259" key="3">
    <source>
        <dbReference type="PROSITE" id="PS51833"/>
    </source>
</evidence>
<dbReference type="PROSITE" id="PS51833">
    <property type="entry name" value="HDOD"/>
    <property type="match status" value="1"/>
</dbReference>
<dbReference type="SMART" id="SM00448">
    <property type="entry name" value="REC"/>
    <property type="match status" value="1"/>
</dbReference>
<dbReference type="PROSITE" id="PS50110">
    <property type="entry name" value="RESPONSE_REGULATORY"/>
    <property type="match status" value="1"/>
</dbReference>
<organism evidence="4 5">
    <name type="scientific">Alkalidesulfovibrio alkalitolerans DSM 16529</name>
    <dbReference type="NCBI Taxonomy" id="1121439"/>
    <lineage>
        <taxon>Bacteria</taxon>
        <taxon>Pseudomonadati</taxon>
        <taxon>Thermodesulfobacteriota</taxon>
        <taxon>Desulfovibrionia</taxon>
        <taxon>Desulfovibrionales</taxon>
        <taxon>Desulfovibrionaceae</taxon>
        <taxon>Alkalidesulfovibrio</taxon>
    </lineage>
</organism>
<feature type="modified residue" description="4-aspartylphosphate" evidence="1">
    <location>
        <position position="55"/>
    </location>
</feature>
<dbReference type="OrthoDB" id="9803649at2"/>
<dbReference type="PATRIC" id="fig|1121439.3.peg.422"/>
<keyword evidence="5" id="KW-1185">Reference proteome</keyword>
<dbReference type="EMBL" id="ATHI01000003">
    <property type="protein sequence ID" value="EPR35696.1"/>
    <property type="molecule type" value="Genomic_DNA"/>
</dbReference>
<dbReference type="InterPro" id="IPR001789">
    <property type="entry name" value="Sig_transdc_resp-reg_receiver"/>
</dbReference>
<dbReference type="InterPro" id="IPR013976">
    <property type="entry name" value="HDOD"/>
</dbReference>
<keyword evidence="1" id="KW-0597">Phosphoprotein</keyword>